<sequence length="547" mass="57923">MAELIINQKETWVADSIDGMLYTQRSGNLVKLDFNNDIQVIARKDWQKDKVALICGGGSGHEPAHAGFVGKGMLTAAVCGNLFAAPSVDAVLNAIVHVTGEKGCLVIIKNYTGDRLNFGLACEKAKEMGLDVELVIVNDDISIPDNPKPRGIAGTLFVEKIAGFYAEQGATLSEVKMAAEHAIRETASIGIALTSCSLPEDKSDSRIAVGKAELGLGIHGEPGIETIDIAQCDKLVELMAEKLLVARPSKRHALLINNLGGLSPIEMNVVAKAAMESDLGENTACIVGPAALMTAIDMKGFSLSILRLDDDLATALYAKTETESWPEVVETQPIAVLPCENQARKVEYRPSKNESIAQAVNVVCQTLIDLENELNRLDAVVGDGDTGSTFAAGAKKVLLELEANNLPLNDPGTLLNVIGEKLTTVMGGSSGVLLSIFFTAAGRELSYSGDVLEAFQAGLARMMEYGGAKQGDRTMIDALYPAFIALSNGSMLDAAEAAKRGAEETAKMLKAKAGRSSYLNSDSLNGTKDPGAYAVECVFDSLSNIIK</sequence>
<dbReference type="RefSeq" id="WP_409932227.1">
    <property type="nucleotide sequence ID" value="NZ_CAKMTQ010000074.1"/>
</dbReference>
<accession>A0AAU9QC84</accession>
<dbReference type="PROSITE" id="PS51480">
    <property type="entry name" value="DHAL"/>
    <property type="match status" value="1"/>
</dbReference>
<dbReference type="PANTHER" id="PTHR28629:SF4">
    <property type="entry name" value="TRIOKINASE_FMN CYCLASE"/>
    <property type="match status" value="1"/>
</dbReference>
<feature type="domain" description="DhaL" evidence="5">
    <location>
        <begin position="354"/>
        <end position="544"/>
    </location>
</feature>
<dbReference type="Gene3D" id="3.30.1180.20">
    <property type="entry name" value="Dihydroxyacetone kinase, domain 2"/>
    <property type="match status" value="1"/>
</dbReference>
<dbReference type="SUPFAM" id="SSF82549">
    <property type="entry name" value="DAK1/DegV-like"/>
    <property type="match status" value="1"/>
</dbReference>
<evidence type="ECO:0000256" key="2">
    <source>
        <dbReference type="ARBA" id="ARBA00022741"/>
    </source>
</evidence>
<dbReference type="Proteomes" id="UP001295420">
    <property type="component" value="Unassembled WGS sequence"/>
</dbReference>
<evidence type="ECO:0000256" key="3">
    <source>
        <dbReference type="ARBA" id="ARBA00022777"/>
    </source>
</evidence>
<dbReference type="GO" id="GO:0004371">
    <property type="term" value="F:glycerone kinase activity"/>
    <property type="evidence" value="ECO:0007669"/>
    <property type="project" value="UniProtKB-EC"/>
</dbReference>
<evidence type="ECO:0000313" key="7">
    <source>
        <dbReference type="EMBL" id="CAH1542566.1"/>
    </source>
</evidence>
<dbReference type="InterPro" id="IPR004007">
    <property type="entry name" value="DhaL_dom"/>
</dbReference>
<dbReference type="AlphaFoldDB" id="A0AAU9QC84"/>
<dbReference type="GO" id="GO:0005524">
    <property type="term" value="F:ATP binding"/>
    <property type="evidence" value="ECO:0007669"/>
    <property type="project" value="UniProtKB-KW"/>
</dbReference>
<dbReference type="SMART" id="SM01120">
    <property type="entry name" value="Dak2"/>
    <property type="match status" value="1"/>
</dbReference>
<keyword evidence="3 7" id="KW-0418">Kinase</keyword>
<dbReference type="FunFam" id="3.40.50.10440:FF:000001">
    <property type="entry name" value="Dihydroxyacetone kinase, DhaK subunit"/>
    <property type="match status" value="1"/>
</dbReference>
<dbReference type="Pfam" id="PF02734">
    <property type="entry name" value="Dak2"/>
    <property type="match status" value="1"/>
</dbReference>
<evidence type="ECO:0000259" key="6">
    <source>
        <dbReference type="PROSITE" id="PS51481"/>
    </source>
</evidence>
<dbReference type="GO" id="GO:0005829">
    <property type="term" value="C:cytosol"/>
    <property type="evidence" value="ECO:0007669"/>
    <property type="project" value="TreeGrafter"/>
</dbReference>
<reference evidence="7" key="1">
    <citation type="submission" date="2022-01" db="EMBL/GenBank/DDBJ databases">
        <authorList>
            <person name="Lagorce A."/>
        </authorList>
    </citation>
    <scope>NUCLEOTIDE SEQUENCE</scope>
    <source>
        <strain evidence="7">Th15_F1_D04</strain>
    </source>
</reference>
<dbReference type="Gene3D" id="1.25.40.340">
    <property type="match status" value="1"/>
</dbReference>
<evidence type="ECO:0000259" key="5">
    <source>
        <dbReference type="PROSITE" id="PS51480"/>
    </source>
</evidence>
<protein>
    <submittedName>
        <fullName evidence="7">Dihydroxyacetone kinase</fullName>
        <ecNumber evidence="7">2.7.1.29</ecNumber>
    </submittedName>
</protein>
<dbReference type="Gene3D" id="3.40.50.10440">
    <property type="entry name" value="Dihydroxyacetone kinase, domain 1"/>
    <property type="match status" value="1"/>
</dbReference>
<dbReference type="PROSITE" id="PS51481">
    <property type="entry name" value="DHAK"/>
    <property type="match status" value="1"/>
</dbReference>
<keyword evidence="1 7" id="KW-0808">Transferase</keyword>
<feature type="domain" description="DhaK" evidence="6">
    <location>
        <begin position="8"/>
        <end position="325"/>
    </location>
</feature>
<dbReference type="PANTHER" id="PTHR28629">
    <property type="entry name" value="TRIOKINASE/FMN CYCLASE"/>
    <property type="match status" value="1"/>
</dbReference>
<dbReference type="SUPFAM" id="SSF101473">
    <property type="entry name" value="DhaL-like"/>
    <property type="match status" value="1"/>
</dbReference>
<proteinExistence type="predicted"/>
<dbReference type="EMBL" id="CAKMTQ010000074">
    <property type="protein sequence ID" value="CAH1542566.1"/>
    <property type="molecule type" value="Genomic_DNA"/>
</dbReference>
<evidence type="ECO:0000313" key="8">
    <source>
        <dbReference type="Proteomes" id="UP001295420"/>
    </source>
</evidence>
<dbReference type="EC" id="2.7.1.29" evidence="7"/>
<evidence type="ECO:0000256" key="1">
    <source>
        <dbReference type="ARBA" id="ARBA00022679"/>
    </source>
</evidence>
<gene>
    <name evidence="7" type="primary">dhaK</name>
    <name evidence="7" type="ORF">THF1D04_80114</name>
</gene>
<evidence type="ECO:0000256" key="4">
    <source>
        <dbReference type="ARBA" id="ARBA00022840"/>
    </source>
</evidence>
<dbReference type="FunFam" id="1.25.40.340:FF:000002">
    <property type="entry name" value="Dihydroxyacetone kinase, L subunit"/>
    <property type="match status" value="1"/>
</dbReference>
<keyword evidence="2" id="KW-0547">Nucleotide-binding</keyword>
<dbReference type="GO" id="GO:0019563">
    <property type="term" value="P:glycerol catabolic process"/>
    <property type="evidence" value="ECO:0007669"/>
    <property type="project" value="TreeGrafter"/>
</dbReference>
<dbReference type="Pfam" id="PF02733">
    <property type="entry name" value="Dak1"/>
    <property type="match status" value="1"/>
</dbReference>
<dbReference type="InterPro" id="IPR050861">
    <property type="entry name" value="Dihydroxyacetone_Kinase"/>
</dbReference>
<organism evidence="7 8">
    <name type="scientific">Vibrio owensii</name>
    <dbReference type="NCBI Taxonomy" id="696485"/>
    <lineage>
        <taxon>Bacteria</taxon>
        <taxon>Pseudomonadati</taxon>
        <taxon>Pseudomonadota</taxon>
        <taxon>Gammaproteobacteria</taxon>
        <taxon>Vibrionales</taxon>
        <taxon>Vibrionaceae</taxon>
        <taxon>Vibrio</taxon>
    </lineage>
</organism>
<dbReference type="InterPro" id="IPR036117">
    <property type="entry name" value="DhaL_dom_sf"/>
</dbReference>
<keyword evidence="4" id="KW-0067">ATP-binding</keyword>
<name>A0AAU9QC84_9VIBR</name>
<comment type="caution">
    <text evidence="7">The sequence shown here is derived from an EMBL/GenBank/DDBJ whole genome shotgun (WGS) entry which is preliminary data.</text>
</comment>
<dbReference type="InterPro" id="IPR004006">
    <property type="entry name" value="DhaK_dom"/>
</dbReference>